<sequence length="53" mass="6185">MSQLFANKLNDAKHYLATDSSTFVVWFRITACSEASYSAFHTRLRGFWISNYM</sequence>
<dbReference type="WBParaSite" id="BTMF_0001551001-mRNA-1">
    <property type="protein sequence ID" value="BTMF_0001551001-mRNA-1"/>
    <property type="gene ID" value="BTMF_0001551001"/>
</dbReference>
<reference evidence="1 2" key="2">
    <citation type="submission" date="2018-11" db="EMBL/GenBank/DDBJ databases">
        <authorList>
            <consortium name="Pathogen Informatics"/>
        </authorList>
    </citation>
    <scope>NUCLEOTIDE SEQUENCE [LARGE SCALE GENOMIC DNA]</scope>
</reference>
<proteinExistence type="predicted"/>
<protein>
    <submittedName>
        <fullName evidence="1 3">Uncharacterized protein</fullName>
    </submittedName>
</protein>
<evidence type="ECO:0000313" key="3">
    <source>
        <dbReference type="WBParaSite" id="BTMF_0001551001-mRNA-1"/>
    </source>
</evidence>
<name>A0A0R3R666_9BILA</name>
<evidence type="ECO:0000313" key="2">
    <source>
        <dbReference type="Proteomes" id="UP000280834"/>
    </source>
</evidence>
<gene>
    <name evidence="1" type="ORF">BTMF_LOCUS13503</name>
</gene>
<dbReference type="Proteomes" id="UP000280834">
    <property type="component" value="Unassembled WGS sequence"/>
</dbReference>
<accession>A0A0R3R666</accession>
<dbReference type="EMBL" id="UZAG01020177">
    <property type="protein sequence ID" value="VDO46002.1"/>
    <property type="molecule type" value="Genomic_DNA"/>
</dbReference>
<dbReference type="AlphaFoldDB" id="A0A0R3R666"/>
<keyword evidence="2" id="KW-1185">Reference proteome</keyword>
<organism evidence="3">
    <name type="scientific">Brugia timori</name>
    <dbReference type="NCBI Taxonomy" id="42155"/>
    <lineage>
        <taxon>Eukaryota</taxon>
        <taxon>Metazoa</taxon>
        <taxon>Ecdysozoa</taxon>
        <taxon>Nematoda</taxon>
        <taxon>Chromadorea</taxon>
        <taxon>Rhabditida</taxon>
        <taxon>Spirurina</taxon>
        <taxon>Spiruromorpha</taxon>
        <taxon>Filarioidea</taxon>
        <taxon>Onchocercidae</taxon>
        <taxon>Brugia</taxon>
    </lineage>
</organism>
<reference evidence="3" key="1">
    <citation type="submission" date="2017-02" db="UniProtKB">
        <authorList>
            <consortium name="WormBaseParasite"/>
        </authorList>
    </citation>
    <scope>IDENTIFICATION</scope>
</reference>
<evidence type="ECO:0000313" key="1">
    <source>
        <dbReference type="EMBL" id="VDO46002.1"/>
    </source>
</evidence>